<keyword evidence="2" id="KW-0547">Nucleotide-binding</keyword>
<dbReference type="SUPFAM" id="SSF56300">
    <property type="entry name" value="Metallo-dependent phosphatases"/>
    <property type="match status" value="1"/>
</dbReference>
<dbReference type="Gene3D" id="3.60.21.10">
    <property type="match status" value="1"/>
</dbReference>
<dbReference type="AlphaFoldDB" id="A0A4R2L3U2"/>
<dbReference type="Pfam" id="PF02872">
    <property type="entry name" value="5_nucleotid_C"/>
    <property type="match status" value="1"/>
</dbReference>
<dbReference type="InterPro" id="IPR029052">
    <property type="entry name" value="Metallo-depent_PP-like"/>
</dbReference>
<dbReference type="PANTHER" id="PTHR11575">
    <property type="entry name" value="5'-NUCLEOTIDASE-RELATED"/>
    <property type="match status" value="1"/>
</dbReference>
<dbReference type="Pfam" id="PF00149">
    <property type="entry name" value="Metallophos"/>
    <property type="match status" value="1"/>
</dbReference>
<evidence type="ECO:0000313" key="7">
    <source>
        <dbReference type="Proteomes" id="UP000295765"/>
    </source>
</evidence>
<dbReference type="OrthoDB" id="9803927at2"/>
<dbReference type="InterPro" id="IPR008334">
    <property type="entry name" value="5'-Nucleotdase_C"/>
</dbReference>
<dbReference type="PRINTS" id="PR01607">
    <property type="entry name" value="APYRASEFAMLY"/>
</dbReference>
<dbReference type="RefSeq" id="WP_132543458.1">
    <property type="nucleotide sequence ID" value="NZ_SLWY01000014.1"/>
</dbReference>
<dbReference type="SUPFAM" id="SSF55816">
    <property type="entry name" value="5'-nucleotidase (syn. UDP-sugar hydrolase), C-terminal domain"/>
    <property type="match status" value="1"/>
</dbReference>
<dbReference type="GO" id="GO:0000166">
    <property type="term" value="F:nucleotide binding"/>
    <property type="evidence" value="ECO:0007669"/>
    <property type="project" value="UniProtKB-KW"/>
</dbReference>
<keyword evidence="7" id="KW-1185">Reference proteome</keyword>
<feature type="domain" description="5'-Nucleotidase C-terminal" evidence="5">
    <location>
        <begin position="341"/>
        <end position="470"/>
    </location>
</feature>
<feature type="signal peptide" evidence="2">
    <location>
        <begin position="1"/>
        <end position="29"/>
    </location>
</feature>
<dbReference type="InterPro" id="IPR004843">
    <property type="entry name" value="Calcineurin-like_PHP"/>
</dbReference>
<evidence type="ECO:0000313" key="6">
    <source>
        <dbReference type="EMBL" id="TCO80392.1"/>
    </source>
</evidence>
<evidence type="ECO:0000256" key="2">
    <source>
        <dbReference type="RuleBase" id="RU362119"/>
    </source>
</evidence>
<evidence type="ECO:0000259" key="5">
    <source>
        <dbReference type="Pfam" id="PF02872"/>
    </source>
</evidence>
<dbReference type="GO" id="GO:0008768">
    <property type="term" value="F:UDP-sugar diphosphatase activity"/>
    <property type="evidence" value="ECO:0007669"/>
    <property type="project" value="TreeGrafter"/>
</dbReference>
<sequence>MIFVLRAAACRALLFAALFALLPSAPAGADAADGEVRLTLVQMNDVYELQPLAGRGGLARVATLLKALGQGDGKHPVFAVLAGDLLSPSALGEAEVDGRRLRGRQMIAAMNALKLDFMTFGNHEFDLKPDDLDARLDESAFTWLAGNITFPARAPYTQRVVPGKVVEIGDGSGAMLRVGLFGLTLPTPTPAGIRIDADTVAAASRIATQLRDAGRADIVIAITHLPLEQDIRLAQQVPAIDLILGGHEHENIYLQRGPRFTPIAKADANARTVYVHRLAYAPATRRLRIDSCLQDITADLTEDAAVRTLIDGIVAQAHAALAAQGIDPAATIATPAAPLDGREASVRSGPTALTELIAGAMLERFPDAQLALFNSGSIRIDDVLDGAISGYDVLRVLPYPGQAQLVWVPGATLQKLFDGNPRRRGHGSFLQSAGVSRADDGRWLIGGQALDPDADYRVALNDFLLRGSDVAELGIADPANRIRPAGDARFELKALLIAKLKQLPQAMGGSGAPSATTDTGALRQTRCY</sequence>
<dbReference type="GO" id="GO:0030288">
    <property type="term" value="C:outer membrane-bounded periplasmic space"/>
    <property type="evidence" value="ECO:0007669"/>
    <property type="project" value="TreeGrafter"/>
</dbReference>
<feature type="region of interest" description="Disordered" evidence="3">
    <location>
        <begin position="507"/>
        <end position="528"/>
    </location>
</feature>
<dbReference type="EMBL" id="SLWY01000014">
    <property type="protein sequence ID" value="TCO80392.1"/>
    <property type="molecule type" value="Genomic_DNA"/>
</dbReference>
<evidence type="ECO:0000256" key="3">
    <source>
        <dbReference type="SAM" id="MobiDB-lite"/>
    </source>
</evidence>
<keyword evidence="2" id="KW-0378">Hydrolase</keyword>
<gene>
    <name evidence="6" type="ORF">EV699_11436</name>
</gene>
<name>A0A4R2L3U2_9GAMM</name>
<dbReference type="Gene3D" id="3.90.780.10">
    <property type="entry name" value="5'-Nucleotidase, C-terminal domain"/>
    <property type="match status" value="1"/>
</dbReference>
<dbReference type="InterPro" id="IPR036907">
    <property type="entry name" value="5'-Nucleotdase_C_sf"/>
</dbReference>
<comment type="similarity">
    <text evidence="2">Belongs to the 5'-nucleotidase family.</text>
</comment>
<dbReference type="Proteomes" id="UP000295765">
    <property type="component" value="Unassembled WGS sequence"/>
</dbReference>
<evidence type="ECO:0000259" key="4">
    <source>
        <dbReference type="Pfam" id="PF00149"/>
    </source>
</evidence>
<reference evidence="6 7" key="1">
    <citation type="submission" date="2019-03" db="EMBL/GenBank/DDBJ databases">
        <title>Genomic Encyclopedia of Type Strains, Phase IV (KMG-IV): sequencing the most valuable type-strain genomes for metagenomic binning, comparative biology and taxonomic classification.</title>
        <authorList>
            <person name="Goeker M."/>
        </authorList>
    </citation>
    <scope>NUCLEOTIDE SEQUENCE [LARGE SCALE GENOMIC DNA]</scope>
    <source>
        <strain evidence="6 7">DSM 25287</strain>
    </source>
</reference>
<dbReference type="GO" id="GO:0008253">
    <property type="term" value="F:5'-nucleotidase activity"/>
    <property type="evidence" value="ECO:0007669"/>
    <property type="project" value="TreeGrafter"/>
</dbReference>
<evidence type="ECO:0000256" key="1">
    <source>
        <dbReference type="ARBA" id="ARBA00022729"/>
    </source>
</evidence>
<protein>
    <submittedName>
        <fullName evidence="6">5'-nucleotidase</fullName>
    </submittedName>
</protein>
<dbReference type="InterPro" id="IPR006179">
    <property type="entry name" value="5_nucleotidase/apyrase"/>
</dbReference>
<dbReference type="PANTHER" id="PTHR11575:SF24">
    <property type="entry name" value="5'-NUCLEOTIDASE"/>
    <property type="match status" value="1"/>
</dbReference>
<proteinExistence type="inferred from homology"/>
<feature type="domain" description="Calcineurin-like phosphoesterase" evidence="4">
    <location>
        <begin position="39"/>
        <end position="250"/>
    </location>
</feature>
<comment type="caution">
    <text evidence="6">The sequence shown here is derived from an EMBL/GenBank/DDBJ whole genome shotgun (WGS) entry which is preliminary data.</text>
</comment>
<dbReference type="GO" id="GO:0009166">
    <property type="term" value="P:nucleotide catabolic process"/>
    <property type="evidence" value="ECO:0007669"/>
    <property type="project" value="InterPro"/>
</dbReference>
<keyword evidence="1 2" id="KW-0732">Signal</keyword>
<feature type="chain" id="PRO_5020913575" evidence="2">
    <location>
        <begin position="30"/>
        <end position="528"/>
    </location>
</feature>
<accession>A0A4R2L3U2</accession>
<organism evidence="6 7">
    <name type="scientific">Plasticicumulans lactativorans</name>
    <dbReference type="NCBI Taxonomy" id="1133106"/>
    <lineage>
        <taxon>Bacteria</taxon>
        <taxon>Pseudomonadati</taxon>
        <taxon>Pseudomonadota</taxon>
        <taxon>Gammaproteobacteria</taxon>
        <taxon>Candidatus Competibacteraceae</taxon>
        <taxon>Plasticicumulans</taxon>
    </lineage>
</organism>